<dbReference type="GO" id="GO:0016765">
    <property type="term" value="F:transferase activity, transferring alkyl or aryl (other than methyl) groups"/>
    <property type="evidence" value="ECO:0007669"/>
    <property type="project" value="InterPro"/>
</dbReference>
<evidence type="ECO:0000313" key="6">
    <source>
        <dbReference type="EMBL" id="TDC59935.1"/>
    </source>
</evidence>
<organism evidence="6 7">
    <name type="scientific">Streptomyces hainanensis</name>
    <dbReference type="NCBI Taxonomy" id="402648"/>
    <lineage>
        <taxon>Bacteria</taxon>
        <taxon>Bacillati</taxon>
        <taxon>Actinomycetota</taxon>
        <taxon>Actinomycetes</taxon>
        <taxon>Kitasatosporales</taxon>
        <taxon>Streptomycetaceae</taxon>
        <taxon>Streptomyces</taxon>
    </lineage>
</organism>
<reference evidence="6 7" key="1">
    <citation type="submission" date="2019-03" db="EMBL/GenBank/DDBJ databases">
        <title>Draft genome sequences of novel Actinobacteria.</title>
        <authorList>
            <person name="Sahin N."/>
            <person name="Ay H."/>
            <person name="Saygin H."/>
        </authorList>
    </citation>
    <scope>NUCLEOTIDE SEQUENCE [LARGE SCALE GENOMIC DNA]</scope>
    <source>
        <strain evidence="6 7">DSM 41900</strain>
    </source>
</reference>
<evidence type="ECO:0000313" key="7">
    <source>
        <dbReference type="Proteomes" id="UP000295345"/>
    </source>
</evidence>
<evidence type="ECO:0000256" key="1">
    <source>
        <dbReference type="ARBA" id="ARBA00004141"/>
    </source>
</evidence>
<comment type="subcellular location">
    <subcellularLocation>
        <location evidence="1">Membrane</location>
        <topology evidence="1">Multi-pass membrane protein</topology>
    </subcellularLocation>
</comment>
<protein>
    <recommendedName>
        <fullName evidence="8">UbiA family prenyltransferase</fullName>
    </recommendedName>
</protein>
<keyword evidence="7" id="KW-1185">Reference proteome</keyword>
<evidence type="ECO:0000256" key="2">
    <source>
        <dbReference type="ARBA" id="ARBA00022692"/>
    </source>
</evidence>
<dbReference type="Gene3D" id="1.20.120.1780">
    <property type="entry name" value="UbiA prenyltransferase"/>
    <property type="match status" value="1"/>
</dbReference>
<keyword evidence="3 5" id="KW-1133">Transmembrane helix</keyword>
<keyword evidence="4 5" id="KW-0472">Membrane</keyword>
<evidence type="ECO:0000256" key="5">
    <source>
        <dbReference type="SAM" id="Phobius"/>
    </source>
</evidence>
<name>A0A4V2XZ75_9ACTN</name>
<feature type="non-terminal residue" evidence="6">
    <location>
        <position position="1"/>
    </location>
</feature>
<feature type="transmembrane region" description="Helical" evidence="5">
    <location>
        <begin position="82"/>
        <end position="105"/>
    </location>
</feature>
<keyword evidence="2 5" id="KW-0812">Transmembrane</keyword>
<accession>A0A4V2XZ75</accession>
<dbReference type="AlphaFoldDB" id="A0A4V2XZ75"/>
<evidence type="ECO:0000256" key="3">
    <source>
        <dbReference type="ARBA" id="ARBA00022989"/>
    </source>
</evidence>
<feature type="transmembrane region" description="Helical" evidence="5">
    <location>
        <begin position="36"/>
        <end position="53"/>
    </location>
</feature>
<dbReference type="Proteomes" id="UP000295345">
    <property type="component" value="Unassembled WGS sequence"/>
</dbReference>
<evidence type="ECO:0008006" key="8">
    <source>
        <dbReference type="Google" id="ProtNLM"/>
    </source>
</evidence>
<dbReference type="InterPro" id="IPR000537">
    <property type="entry name" value="UbiA_prenyltransferase"/>
</dbReference>
<comment type="caution">
    <text evidence="6">The sequence shown here is derived from an EMBL/GenBank/DDBJ whole genome shotgun (WGS) entry which is preliminary data.</text>
</comment>
<feature type="transmembrane region" description="Helical" evidence="5">
    <location>
        <begin position="12"/>
        <end position="30"/>
    </location>
</feature>
<feature type="transmembrane region" description="Helical" evidence="5">
    <location>
        <begin position="111"/>
        <end position="130"/>
    </location>
</feature>
<dbReference type="Pfam" id="PF01040">
    <property type="entry name" value="UbiA"/>
    <property type="match status" value="1"/>
</dbReference>
<dbReference type="EMBL" id="SMKI01000845">
    <property type="protein sequence ID" value="TDC59935.1"/>
    <property type="molecule type" value="Genomic_DNA"/>
</dbReference>
<sequence length="171" mass="17721">YCALAAVTPWKALLSGAMIGLSAPAGWFALTPRADWPLLALLFLWLAAWEIGGRNIPNDLADREEDARLGLRTVPVVYGERASVALVEGCLLLTVLAGAALMVAARATVGPVGLVGALLAGALCLLRPAVRLRRHPGQDTALALFAGASVYPAAVLAAFLLGDLTRPVFGA</sequence>
<evidence type="ECO:0000256" key="4">
    <source>
        <dbReference type="ARBA" id="ARBA00023136"/>
    </source>
</evidence>
<dbReference type="GO" id="GO:0016020">
    <property type="term" value="C:membrane"/>
    <property type="evidence" value="ECO:0007669"/>
    <property type="project" value="UniProtKB-SubCell"/>
</dbReference>
<proteinExistence type="predicted"/>
<gene>
    <name evidence="6" type="ORF">E1283_36365</name>
</gene>
<feature type="transmembrane region" description="Helical" evidence="5">
    <location>
        <begin position="142"/>
        <end position="161"/>
    </location>
</feature>
<dbReference type="RefSeq" id="WP_165956381.1">
    <property type="nucleotide sequence ID" value="NZ_SMKI01000845.1"/>
</dbReference>